<name>A0A382SUI9_9ZZZZ</name>
<organism evidence="1">
    <name type="scientific">marine metagenome</name>
    <dbReference type="NCBI Taxonomy" id="408172"/>
    <lineage>
        <taxon>unclassified sequences</taxon>
        <taxon>metagenomes</taxon>
        <taxon>ecological metagenomes</taxon>
    </lineage>
</organism>
<evidence type="ECO:0000313" key="1">
    <source>
        <dbReference type="EMBL" id="SVD13546.1"/>
    </source>
</evidence>
<feature type="non-terminal residue" evidence="1">
    <location>
        <position position="32"/>
    </location>
</feature>
<sequence length="32" mass="3777">MSDSKPNQGSELNEIVNKRNKWLFTSFNISEY</sequence>
<gene>
    <name evidence="1" type="ORF">METZ01_LOCUS366400</name>
</gene>
<protein>
    <submittedName>
        <fullName evidence="1">Uncharacterized protein</fullName>
    </submittedName>
</protein>
<reference evidence="1" key="1">
    <citation type="submission" date="2018-05" db="EMBL/GenBank/DDBJ databases">
        <authorList>
            <person name="Lanie J.A."/>
            <person name="Ng W.-L."/>
            <person name="Kazmierczak K.M."/>
            <person name="Andrzejewski T.M."/>
            <person name="Davidsen T.M."/>
            <person name="Wayne K.J."/>
            <person name="Tettelin H."/>
            <person name="Glass J.I."/>
            <person name="Rusch D."/>
            <person name="Podicherti R."/>
            <person name="Tsui H.-C.T."/>
            <person name="Winkler M.E."/>
        </authorList>
    </citation>
    <scope>NUCLEOTIDE SEQUENCE</scope>
</reference>
<dbReference type="AlphaFoldDB" id="A0A382SUI9"/>
<accession>A0A382SUI9</accession>
<dbReference type="EMBL" id="UINC01131691">
    <property type="protein sequence ID" value="SVD13546.1"/>
    <property type="molecule type" value="Genomic_DNA"/>
</dbReference>
<proteinExistence type="predicted"/>